<dbReference type="Pfam" id="PF05919">
    <property type="entry name" value="Mitovir_RNA_pol"/>
    <property type="match status" value="2"/>
</dbReference>
<protein>
    <submittedName>
        <fullName evidence="5">RNA-dependent RNA polymerase</fullName>
    </submittedName>
</protein>
<accession>A0A9N6YJ60</accession>
<keyword evidence="2" id="KW-0808">Transferase</keyword>
<evidence type="ECO:0000256" key="3">
    <source>
        <dbReference type="ARBA" id="ARBA00022695"/>
    </source>
</evidence>
<keyword evidence="4" id="KW-0472">Membrane</keyword>
<keyword evidence="4" id="KW-1133">Transmembrane helix</keyword>
<dbReference type="EMBL" id="BK061474">
    <property type="protein sequence ID" value="DAZ90609.1"/>
    <property type="molecule type" value="Genomic_RNA"/>
</dbReference>
<feature type="transmembrane region" description="Helical" evidence="4">
    <location>
        <begin position="508"/>
        <end position="530"/>
    </location>
</feature>
<keyword evidence="3" id="KW-0548">Nucleotidyltransferase</keyword>
<dbReference type="PANTHER" id="PTHR34456">
    <property type="entry name" value="MITOVIRUS RNA-DEPENDENT RNA POLYMERASE"/>
    <property type="match status" value="1"/>
</dbReference>
<evidence type="ECO:0000256" key="4">
    <source>
        <dbReference type="SAM" id="Phobius"/>
    </source>
</evidence>
<feature type="transmembrane region" description="Helical" evidence="4">
    <location>
        <begin position="470"/>
        <end position="496"/>
    </location>
</feature>
<proteinExistence type="predicted"/>
<evidence type="ECO:0000313" key="5">
    <source>
        <dbReference type="EMBL" id="DAZ90609.1"/>
    </source>
</evidence>
<keyword evidence="4" id="KW-0812">Transmembrane</keyword>
<evidence type="ECO:0000256" key="2">
    <source>
        <dbReference type="ARBA" id="ARBA00022679"/>
    </source>
</evidence>
<dbReference type="PANTHER" id="PTHR34456:SF13">
    <property type="entry name" value="REVERSE TRANSCRIPTASE DOMAIN-CONTAINING PROTEIN"/>
    <property type="match status" value="1"/>
</dbReference>
<evidence type="ECO:0000256" key="1">
    <source>
        <dbReference type="ARBA" id="ARBA00022484"/>
    </source>
</evidence>
<dbReference type="GO" id="GO:0003968">
    <property type="term" value="F:RNA-directed RNA polymerase activity"/>
    <property type="evidence" value="ECO:0007669"/>
    <property type="project" value="UniProtKB-KW"/>
</dbReference>
<organism evidence="5">
    <name type="scientific">Egaenus convexus mitovirus 1</name>
    <dbReference type="NCBI Taxonomy" id="2964775"/>
    <lineage>
        <taxon>Viruses</taxon>
        <taxon>Riboviria</taxon>
        <taxon>Orthornavirae</taxon>
        <taxon>Lenarviricota</taxon>
        <taxon>Howeltoviricetes</taxon>
        <taxon>Cryppavirales</taxon>
        <taxon>Mitoviridae</taxon>
        <taxon>Mitovirus</taxon>
    </lineage>
</organism>
<reference evidence="5" key="1">
    <citation type="journal article" date="2022" name="Environ. Microbiol.">
        <title>An in silico analysis revealed a novel evolutionary lineage of putative mitoviruses.</title>
        <authorList>
            <person name="Jacquat A.G."/>
            <person name="Ulla S.B."/>
            <person name="Debat H.J."/>
            <person name="Munoz-Adalia E.J."/>
            <person name="Theumer M.G."/>
            <person name="Garcia Pedrajas M.D."/>
            <person name="Dambolena J.S."/>
        </authorList>
    </citation>
    <scope>NUCLEOTIDE SEQUENCE</scope>
</reference>
<dbReference type="InterPro" id="IPR008686">
    <property type="entry name" value="RNA_pol_mitovir"/>
</dbReference>
<dbReference type="SUPFAM" id="SSF56672">
    <property type="entry name" value="DNA/RNA polymerases"/>
    <property type="match status" value="1"/>
</dbReference>
<keyword evidence="1 5" id="KW-0696">RNA-directed RNA polymerase</keyword>
<name>A0A9N6YJ60_9VIRU</name>
<sequence length="903" mass="104535">MKVLIIILLTIWTLYSYFRQLLGRFSRGTFQGRESWTPSSSNRKVTKSIKKSNRKILSSQQTEAIHRIKEARKFISSLLMRNDLKDILKRITLSHCAALRKIDMQISIDRIKEDFNIVKKLFLTLEEIGVDQTKHWRKTSTSGFPPYLNNIYRSLERLEDTDKILLLTYLRTYKYLDLPGPHKFSTIIDPQGFTNSIWTLWVSWEIISTYKDLSVGFASKTCRKIKPTILDHSTIFTPGIHTGSIYSRSGPNGNSTLARLVDLINVVSNKTHFILLECFCRIWGNWLFSNKVPTITFGIKTPYALCRWFEWKQIKTAKRNFILATNHIPSLQRSIRLGILAKMSYFIDGAGKWRYIAIGNWVLQGTLYPLHCLIIKHLKSHLWDSDATYNQGKIYLRFTEIRDQYGKILAREYGLPCPLPPDFSFTDWVEEKRRDDPNFSDNLKPFPQVPYSLDLSAATDRLPLVVQASVLLRFTGSIPLAITWLLIIGLTTLFVVKPVSLKLCRINYTVGQGMGFYSSWAILALTHHVLVRLSALRVGLRGFDEYLVLGDDIVIFHHDVAMEYKKVIDSLGVEISTPKSIEPFELFGAEFASQLVHENEQGLITNLSPLPIGTIFEGGKTSLFQLWDSIWSRVDCSLFEREGTVQHEPRFPMFPCALNCLRTQENPLLHVWAIRYLYLNWYKKEWSNNGCSTEIPEGYPLRVPLKYMLENTSYPLALFHKIDNSIKEVFLNRVLKSSRAVCRYAFDDEPLKVSTLKLLPANWREVRSHLMAWPELWLFFNSPWLSVQTEAEDFLEQLSTRSDCGLQMDDSSGNSRLFTNVFNLKWLTTINQDSDYLPSEELIKLERFVLLSWGPAAIFMKRTVKSRDKRNTRISKGKKVLVWKDRLILQSINANLRNNKLLK</sequence>
<dbReference type="InterPro" id="IPR043502">
    <property type="entry name" value="DNA/RNA_pol_sf"/>
</dbReference>